<dbReference type="CDD" id="cd03390">
    <property type="entry name" value="PAP2_containing_1_like"/>
    <property type="match status" value="1"/>
</dbReference>
<feature type="transmembrane region" description="Helical" evidence="7">
    <location>
        <begin position="61"/>
        <end position="80"/>
    </location>
</feature>
<dbReference type="GeneID" id="13447619"/>
<dbReference type="InterPro" id="IPR036938">
    <property type="entry name" value="PAP2/HPO_sf"/>
</dbReference>
<dbReference type="KEGG" id="lmi:LMXM_18_0440"/>
<feature type="transmembrane region" description="Helical" evidence="7">
    <location>
        <begin position="235"/>
        <end position="254"/>
    </location>
</feature>
<dbReference type="PANTHER" id="PTHR10165">
    <property type="entry name" value="LIPID PHOSPHATE PHOSPHATASE"/>
    <property type="match status" value="1"/>
</dbReference>
<reference evidence="9 10" key="1">
    <citation type="journal article" date="2011" name="Genome Res.">
        <title>Chromosome and gene copy number variation allow major structural change between species and strains of Leishmania.</title>
        <authorList>
            <person name="Rogers M.B."/>
            <person name="Hilley J.D."/>
            <person name="Dickens N.J."/>
            <person name="Wilkes J."/>
            <person name="Bates P.A."/>
            <person name="Depledge D.P."/>
            <person name="Harris D."/>
            <person name="Her Y."/>
            <person name="Herzyk P."/>
            <person name="Imamura H."/>
            <person name="Otto T.D."/>
            <person name="Sanders M."/>
            <person name="Seeger K."/>
            <person name="Dujardin J.C."/>
            <person name="Berriman M."/>
            <person name="Smith D.F."/>
            <person name="Hertz-Fowler C."/>
            <person name="Mottram J.C."/>
        </authorList>
    </citation>
    <scope>NUCLEOTIDE SEQUENCE [LARGE SCALE GENOMIC DNA]</scope>
    <source>
        <strain evidence="9 10">MHOM/GT/2001/U1103</strain>
    </source>
</reference>
<feature type="domain" description="Phosphatidic acid phosphatase type 2/haloperoxidase" evidence="8">
    <location>
        <begin position="237"/>
        <end position="373"/>
    </location>
</feature>
<dbReference type="AlphaFoldDB" id="E9ARI1"/>
<name>E9ARI1_LEIMU</name>
<gene>
    <name evidence="9" type="ORF">LMXM_18_0440</name>
</gene>
<organism evidence="9 10">
    <name type="scientific">Leishmania mexicana (strain MHOM/GT/2001/U1103)</name>
    <dbReference type="NCBI Taxonomy" id="929439"/>
    <lineage>
        <taxon>Eukaryota</taxon>
        <taxon>Discoba</taxon>
        <taxon>Euglenozoa</taxon>
        <taxon>Kinetoplastea</taxon>
        <taxon>Metakinetoplastina</taxon>
        <taxon>Trypanosomatida</taxon>
        <taxon>Trypanosomatidae</taxon>
        <taxon>Leishmaniinae</taxon>
        <taxon>Leishmania</taxon>
    </lineage>
</organism>
<sequence>MGSCTAGALWGFIISFRLHDYLLCLICGFFALGISMVRPSCRPFSWTDPSISFPYTDSETFPSWTLLLISILPVVVYVVGEAVRHVCLGYRYDAMMARDPCNENKWLMMEDQLDGGGAAQNAGEGPSRCDAASPLTFPSPLMDSALSGDRQGEIDVLVIRTLSSANIEAREAQVGSSTVNAASSREPVSPGASFNTHDGHTDNRGPAAASSPGKQRARTHTLAHRWQRFLFHAHIWFLTQAFSLAFGSVLMTTIKVSAGRLRPDFLARLRKEGFTPQSTGVDWCAVPKDGRVSFPSGHSSIAFSAIVPFCFYVLHLLQAFRRSGVSLWRIFMGLAPLILPITVAVSRTLDNRHYFDDIAVGSAIGIVSAVIAVSATMVADDCTGHLVPRLAYH</sequence>
<evidence type="ECO:0000313" key="9">
    <source>
        <dbReference type="EMBL" id="CBZ25552.1"/>
    </source>
</evidence>
<dbReference type="PANTHER" id="PTHR10165:SF35">
    <property type="entry name" value="RE23632P"/>
    <property type="match status" value="1"/>
</dbReference>
<dbReference type="Proteomes" id="UP000007259">
    <property type="component" value="Chromosome 18"/>
</dbReference>
<dbReference type="SMART" id="SM00014">
    <property type="entry name" value="acidPPc"/>
    <property type="match status" value="1"/>
</dbReference>
<dbReference type="PhylomeDB" id="E9ARI1"/>
<comment type="subcellular location">
    <subcellularLocation>
        <location evidence="1">Membrane</location>
        <topology evidence="1">Multi-pass membrane protein</topology>
    </subcellularLocation>
</comment>
<feature type="transmembrane region" description="Helical" evidence="7">
    <location>
        <begin position="358"/>
        <end position="379"/>
    </location>
</feature>
<dbReference type="VEuPathDB" id="TriTrypDB:LmxM.18.0440"/>
<proteinExistence type="inferred from homology"/>
<dbReference type="SUPFAM" id="SSF48317">
    <property type="entry name" value="Acid phosphatase/Vanadium-dependent haloperoxidase"/>
    <property type="match status" value="1"/>
</dbReference>
<dbReference type="InterPro" id="IPR000326">
    <property type="entry name" value="PAP2/HPO"/>
</dbReference>
<keyword evidence="9" id="KW-0378">Hydrolase</keyword>
<evidence type="ECO:0000313" key="10">
    <source>
        <dbReference type="Proteomes" id="UP000007259"/>
    </source>
</evidence>
<evidence type="ECO:0000256" key="7">
    <source>
        <dbReference type="SAM" id="Phobius"/>
    </source>
</evidence>
<keyword evidence="5 7" id="KW-0472">Membrane</keyword>
<protein>
    <submittedName>
        <fullName evidence="9">Phosphatidic acid phosphatase</fullName>
        <ecNumber evidence="9">3.1.3.4</ecNumber>
    </submittedName>
</protein>
<keyword evidence="10" id="KW-1185">Reference proteome</keyword>
<evidence type="ECO:0000256" key="6">
    <source>
        <dbReference type="SAM" id="MobiDB-lite"/>
    </source>
</evidence>
<feature type="transmembrane region" description="Helical" evidence="7">
    <location>
        <begin position="301"/>
        <end position="320"/>
    </location>
</feature>
<evidence type="ECO:0000256" key="3">
    <source>
        <dbReference type="ARBA" id="ARBA00022692"/>
    </source>
</evidence>
<dbReference type="GO" id="GO:0006644">
    <property type="term" value="P:phospholipid metabolic process"/>
    <property type="evidence" value="ECO:0007669"/>
    <property type="project" value="InterPro"/>
</dbReference>
<comment type="similarity">
    <text evidence="2">Belongs to the PA-phosphatase related phosphoesterase family.</text>
</comment>
<dbReference type="Pfam" id="PF01569">
    <property type="entry name" value="PAP2"/>
    <property type="match status" value="1"/>
</dbReference>
<dbReference type="EMBL" id="FR799571">
    <property type="protein sequence ID" value="CBZ25552.1"/>
    <property type="molecule type" value="Genomic_DNA"/>
</dbReference>
<evidence type="ECO:0000256" key="4">
    <source>
        <dbReference type="ARBA" id="ARBA00022989"/>
    </source>
</evidence>
<keyword evidence="3 7" id="KW-0812">Transmembrane</keyword>
<feature type="region of interest" description="Disordered" evidence="6">
    <location>
        <begin position="173"/>
        <end position="217"/>
    </location>
</feature>
<dbReference type="EC" id="3.1.3.4" evidence="9"/>
<feature type="compositionally biased region" description="Polar residues" evidence="6">
    <location>
        <begin position="174"/>
        <end position="183"/>
    </location>
</feature>
<dbReference type="GO" id="GO:0046839">
    <property type="term" value="P:phospholipid dephosphorylation"/>
    <property type="evidence" value="ECO:0007669"/>
    <property type="project" value="TreeGrafter"/>
</dbReference>
<evidence type="ECO:0000256" key="2">
    <source>
        <dbReference type="ARBA" id="ARBA00008816"/>
    </source>
</evidence>
<keyword evidence="4 7" id="KW-1133">Transmembrane helix</keyword>
<evidence type="ECO:0000259" key="8">
    <source>
        <dbReference type="SMART" id="SM00014"/>
    </source>
</evidence>
<dbReference type="InterPro" id="IPR043216">
    <property type="entry name" value="PAP-like"/>
</dbReference>
<dbReference type="GO" id="GO:0016020">
    <property type="term" value="C:membrane"/>
    <property type="evidence" value="ECO:0007669"/>
    <property type="project" value="UniProtKB-SubCell"/>
</dbReference>
<dbReference type="Gene3D" id="1.20.144.10">
    <property type="entry name" value="Phosphatidic acid phosphatase type 2/haloperoxidase"/>
    <property type="match status" value="1"/>
</dbReference>
<accession>E9ARI1</accession>
<evidence type="ECO:0000256" key="1">
    <source>
        <dbReference type="ARBA" id="ARBA00004141"/>
    </source>
</evidence>
<dbReference type="GO" id="GO:0008195">
    <property type="term" value="F:phosphatidate phosphatase activity"/>
    <property type="evidence" value="ECO:0007669"/>
    <property type="project" value="UniProtKB-EC"/>
</dbReference>
<dbReference type="RefSeq" id="XP_003874058.1">
    <property type="nucleotide sequence ID" value="XM_003874009.1"/>
</dbReference>
<feature type="transmembrane region" description="Helical" evidence="7">
    <location>
        <begin position="21"/>
        <end position="41"/>
    </location>
</feature>
<evidence type="ECO:0000256" key="5">
    <source>
        <dbReference type="ARBA" id="ARBA00023136"/>
    </source>
</evidence>
<dbReference type="OrthoDB" id="10030083at2759"/>
<dbReference type="OMA" id="VSLWRIF"/>
<feature type="transmembrane region" description="Helical" evidence="7">
    <location>
        <begin position="327"/>
        <end position="346"/>
    </location>
</feature>